<organism evidence="9 10">
    <name type="scientific">Monosiga brevicollis</name>
    <name type="common">Choanoflagellate</name>
    <dbReference type="NCBI Taxonomy" id="81824"/>
    <lineage>
        <taxon>Eukaryota</taxon>
        <taxon>Choanoflagellata</taxon>
        <taxon>Craspedida</taxon>
        <taxon>Salpingoecidae</taxon>
        <taxon>Monosiga</taxon>
    </lineage>
</organism>
<dbReference type="PROSITE" id="PS50261">
    <property type="entry name" value="G_PROTEIN_RECEP_F2_4"/>
    <property type="match status" value="1"/>
</dbReference>
<dbReference type="GO" id="GO:0004930">
    <property type="term" value="F:G protein-coupled receptor activity"/>
    <property type="evidence" value="ECO:0007669"/>
    <property type="project" value="InterPro"/>
</dbReference>
<dbReference type="SUPFAM" id="SSF56104">
    <property type="entry name" value="SAICAR synthase-like"/>
    <property type="match status" value="1"/>
</dbReference>
<dbReference type="InterPro" id="IPR002498">
    <property type="entry name" value="PInositol-4-P-4/5-kinase_core"/>
</dbReference>
<evidence type="ECO:0000256" key="4">
    <source>
        <dbReference type="ARBA" id="ARBA00023136"/>
    </source>
</evidence>
<dbReference type="InterPro" id="IPR017981">
    <property type="entry name" value="GPCR_2-like_7TM"/>
</dbReference>
<evidence type="ECO:0008006" key="11">
    <source>
        <dbReference type="Google" id="ProtNLM"/>
    </source>
</evidence>
<feature type="domain" description="G-protein coupled receptors family 2 profile 2" evidence="7">
    <location>
        <begin position="13"/>
        <end position="164"/>
    </location>
</feature>
<dbReference type="RefSeq" id="XP_001744065.1">
    <property type="nucleotide sequence ID" value="XM_001744013.1"/>
</dbReference>
<dbReference type="InterPro" id="IPR027484">
    <property type="entry name" value="PInositol-4-P-5-kinase_N"/>
</dbReference>
<proteinExistence type="predicted"/>
<feature type="transmembrane region" description="Helical" evidence="6">
    <location>
        <begin position="284"/>
        <end position="305"/>
    </location>
</feature>
<dbReference type="GO" id="GO:0046854">
    <property type="term" value="P:phosphatidylinositol phosphate biosynthetic process"/>
    <property type="evidence" value="ECO:0000318"/>
    <property type="project" value="GO_Central"/>
</dbReference>
<dbReference type="GO" id="GO:0007166">
    <property type="term" value="P:cell surface receptor signaling pathway"/>
    <property type="evidence" value="ECO:0007669"/>
    <property type="project" value="InterPro"/>
</dbReference>
<dbReference type="CDD" id="cd00139">
    <property type="entry name" value="PIPKc"/>
    <property type="match status" value="1"/>
</dbReference>
<evidence type="ECO:0000256" key="6">
    <source>
        <dbReference type="SAM" id="Phobius"/>
    </source>
</evidence>
<feature type="transmembrane region" description="Helical" evidence="6">
    <location>
        <begin position="127"/>
        <end position="148"/>
    </location>
</feature>
<evidence type="ECO:0000256" key="2">
    <source>
        <dbReference type="ARBA" id="ARBA00022692"/>
    </source>
</evidence>
<dbReference type="InterPro" id="IPR027483">
    <property type="entry name" value="PInositol-4-P-4/5-kinase_C_sf"/>
</dbReference>
<dbReference type="Gene3D" id="3.30.800.10">
    <property type="entry name" value="Phosphatidylinositol Phosphate Kinase II Beta"/>
    <property type="match status" value="1"/>
</dbReference>
<dbReference type="SMART" id="SM00330">
    <property type="entry name" value="PIPKc"/>
    <property type="match status" value="1"/>
</dbReference>
<dbReference type="InParanoid" id="A9UUR7"/>
<evidence type="ECO:0000256" key="5">
    <source>
        <dbReference type="PROSITE-ProRule" id="PRU00781"/>
    </source>
</evidence>
<keyword evidence="2 6" id="KW-0812">Transmembrane</keyword>
<keyword evidence="5" id="KW-0547">Nucleotide-binding</keyword>
<feature type="domain" description="PIPK" evidence="8">
    <location>
        <begin position="324"/>
        <end position="684"/>
    </location>
</feature>
<dbReference type="Pfam" id="PF00002">
    <property type="entry name" value="7tm_2"/>
    <property type="match status" value="1"/>
</dbReference>
<keyword evidence="10" id="KW-1185">Reference proteome</keyword>
<dbReference type="KEGG" id="mbr:MONBRDRAFT_36298"/>
<feature type="transmembrane region" description="Helical" evidence="6">
    <location>
        <begin position="212"/>
        <end position="232"/>
    </location>
</feature>
<dbReference type="GO" id="GO:0016308">
    <property type="term" value="F:1-phosphatidylinositol-4-phosphate 5-kinase activity"/>
    <property type="evidence" value="ECO:0000318"/>
    <property type="project" value="GO_Central"/>
</dbReference>
<dbReference type="GeneID" id="5889596"/>
<keyword evidence="3 6" id="KW-1133">Transmembrane helix</keyword>
<evidence type="ECO:0000256" key="1">
    <source>
        <dbReference type="ARBA" id="ARBA00004141"/>
    </source>
</evidence>
<dbReference type="AlphaFoldDB" id="A9UUR7"/>
<comment type="subcellular location">
    <subcellularLocation>
        <location evidence="1">Membrane</location>
        <topology evidence="1">Multi-pass membrane protein</topology>
    </subcellularLocation>
</comment>
<gene>
    <name evidence="9" type="ORF">MONBRDRAFT_36298</name>
</gene>
<feature type="transmembrane region" description="Helical" evidence="6">
    <location>
        <begin position="253"/>
        <end position="272"/>
    </location>
</feature>
<dbReference type="PANTHER" id="PTHR23086">
    <property type="entry name" value="PHOSPHATIDYLINOSITOL-4-PHOSPHATE 5-KINASE"/>
    <property type="match status" value="1"/>
</dbReference>
<dbReference type="Gene3D" id="3.30.810.10">
    <property type="entry name" value="2-Layer Sandwich"/>
    <property type="match status" value="1"/>
</dbReference>
<keyword evidence="5" id="KW-0418">Kinase</keyword>
<reference evidence="9 10" key="1">
    <citation type="journal article" date="2008" name="Nature">
        <title>The genome of the choanoflagellate Monosiga brevicollis and the origin of metazoans.</title>
        <authorList>
            <consortium name="JGI Sequencing"/>
            <person name="King N."/>
            <person name="Westbrook M.J."/>
            <person name="Young S.L."/>
            <person name="Kuo A."/>
            <person name="Abedin M."/>
            <person name="Chapman J."/>
            <person name="Fairclough S."/>
            <person name="Hellsten U."/>
            <person name="Isogai Y."/>
            <person name="Letunic I."/>
            <person name="Marr M."/>
            <person name="Pincus D."/>
            <person name="Putnam N."/>
            <person name="Rokas A."/>
            <person name="Wright K.J."/>
            <person name="Zuzow R."/>
            <person name="Dirks W."/>
            <person name="Good M."/>
            <person name="Goodstein D."/>
            <person name="Lemons D."/>
            <person name="Li W."/>
            <person name="Lyons J.B."/>
            <person name="Morris A."/>
            <person name="Nichols S."/>
            <person name="Richter D.J."/>
            <person name="Salamov A."/>
            <person name="Bork P."/>
            <person name="Lim W.A."/>
            <person name="Manning G."/>
            <person name="Miller W.T."/>
            <person name="McGinnis W."/>
            <person name="Shapiro H."/>
            <person name="Tjian R."/>
            <person name="Grigoriev I.V."/>
            <person name="Rokhsar D."/>
        </authorList>
    </citation>
    <scope>NUCLEOTIDE SEQUENCE [LARGE SCALE GENOMIC DNA]</scope>
    <source>
        <strain evidence="10">MX1 / ATCC 50154</strain>
    </source>
</reference>
<evidence type="ECO:0000259" key="7">
    <source>
        <dbReference type="PROSITE" id="PS50261"/>
    </source>
</evidence>
<dbReference type="GO" id="GO:0005886">
    <property type="term" value="C:plasma membrane"/>
    <property type="evidence" value="ECO:0000318"/>
    <property type="project" value="GO_Central"/>
</dbReference>
<evidence type="ECO:0000256" key="3">
    <source>
        <dbReference type="ARBA" id="ARBA00022989"/>
    </source>
</evidence>
<name>A9UUR7_MONBE</name>
<dbReference type="Gene3D" id="1.20.1070.10">
    <property type="entry name" value="Rhodopsin 7-helix transmembrane proteins"/>
    <property type="match status" value="1"/>
</dbReference>
<dbReference type="PROSITE" id="PS51455">
    <property type="entry name" value="PIPK"/>
    <property type="match status" value="1"/>
</dbReference>
<protein>
    <recommendedName>
        <fullName evidence="11">PIPK domain-containing protein</fullName>
    </recommendedName>
</protein>
<feature type="transmembrane region" description="Helical" evidence="6">
    <location>
        <begin position="12"/>
        <end position="33"/>
    </location>
</feature>
<evidence type="ECO:0000313" key="9">
    <source>
        <dbReference type="EMBL" id="EDQ90768.1"/>
    </source>
</evidence>
<evidence type="ECO:0000313" key="10">
    <source>
        <dbReference type="Proteomes" id="UP000001357"/>
    </source>
</evidence>
<keyword evidence="5" id="KW-0808">Transferase</keyword>
<dbReference type="OMA" id="VIWVAIN"/>
<evidence type="ECO:0000259" key="8">
    <source>
        <dbReference type="PROSITE" id="PS51455"/>
    </source>
</evidence>
<sequence>MGAVSEEDLRYGNLVVGVLGATLMLVGLFATLYHRQIQRWRDGRFRLDDTHPLHMLAIKTFCDGAVTINRLAAAIASYHGSLHAFCPAYVIVEDFVTNASFTWLLLLALDLYVTLRNPFTSPGRAYPFYHLLAWGVAAGAVGLLTVAVGDARLIDVDASVSSLCHYYAEHRSDEPVHGPNATTTRTPPLFSESHHGMANQPLVTQIFRAAPIMFLISLMGSLIVLVKVTLLFHNNPPRHRDARVRTLRAGVHYVFAYGLHGLGLTAVLVIALHQHIANGHHSMILVASELGLWTLLLFIDIALILRTIMPDRYLRNDEKTPLLSSVHVINGEEISFLHSVHHSLRDDTVFCCIYGMVASLDATASELPAPVTRRLVSLPSAHGRQFEFIDYEAHLFAALRELHPLSSDEYRQSLWGDERDRDVPPMVQFVSRGGQSGAFFFKSYDSRLIVKTVSIEERDGLVKLLPAYHAHLADNPTSLLTRYCGLYGIRISREQRVIYFVVQLNVEHPSHLAAATHFAFDLKGSTHNRSVAPAGRLPCPSDRTHVGQKFRDNDLGLPLELSIEAYTHLSVNLALDAAFLHTHSLIDYSLLVAVHVCRPDCLHSHPMAAGAAALRLRYGQPAVWDCHQVILNVGIIDLLQPYSRAKRLERWFKTKILRVDPQGLSVSPPDAYADRFIFRILRHHFRVLWPKASTPAAQNRVARPMSPLTHLSQSSEDLLLAGEL</sequence>
<dbReference type="eggNOG" id="KOG0229">
    <property type="taxonomic scope" value="Eukaryota"/>
</dbReference>
<dbReference type="Pfam" id="PF01504">
    <property type="entry name" value="PIP5K"/>
    <property type="match status" value="2"/>
</dbReference>
<dbReference type="EMBL" id="CH991546">
    <property type="protein sequence ID" value="EDQ90768.1"/>
    <property type="molecule type" value="Genomic_DNA"/>
</dbReference>
<dbReference type="PANTHER" id="PTHR23086:SF101">
    <property type="entry name" value="LP03320P-RELATED"/>
    <property type="match status" value="1"/>
</dbReference>
<accession>A9UUR7</accession>
<keyword evidence="5" id="KW-0067">ATP-binding</keyword>
<dbReference type="STRING" id="81824.A9UUR7"/>
<dbReference type="InterPro" id="IPR023610">
    <property type="entry name" value="PInositol-4/5-P-5/4-kinase"/>
</dbReference>
<dbReference type="Proteomes" id="UP000001357">
    <property type="component" value="Unassembled WGS sequence"/>
</dbReference>
<dbReference type="GO" id="GO:0005524">
    <property type="term" value="F:ATP binding"/>
    <property type="evidence" value="ECO:0007669"/>
    <property type="project" value="UniProtKB-UniRule"/>
</dbReference>
<keyword evidence="4 6" id="KW-0472">Membrane</keyword>
<dbReference type="InterPro" id="IPR000832">
    <property type="entry name" value="GPCR_2_secretin-like"/>
</dbReference>